<name>A0ABY7GXJ8_9BACT</name>
<dbReference type="InterPro" id="IPR001736">
    <property type="entry name" value="PLipase_D/transphosphatidylase"/>
</dbReference>
<dbReference type="EMBL" id="CP114040">
    <property type="protein sequence ID" value="WAS91708.1"/>
    <property type="molecule type" value="Genomic_DNA"/>
</dbReference>
<keyword evidence="4" id="KW-0378">Hydrolase</keyword>
<keyword evidence="9" id="KW-1185">Reference proteome</keyword>
<organism evidence="8 9">
    <name type="scientific">Nannocystis punicea</name>
    <dbReference type="NCBI Taxonomy" id="2995304"/>
    <lineage>
        <taxon>Bacteria</taxon>
        <taxon>Pseudomonadati</taxon>
        <taxon>Myxococcota</taxon>
        <taxon>Polyangia</taxon>
        <taxon>Nannocystales</taxon>
        <taxon>Nannocystaceae</taxon>
        <taxon>Nannocystis</taxon>
    </lineage>
</organism>
<evidence type="ECO:0000313" key="9">
    <source>
        <dbReference type="Proteomes" id="UP001164459"/>
    </source>
</evidence>
<dbReference type="InterPro" id="IPR051406">
    <property type="entry name" value="PLD_domain"/>
</dbReference>
<dbReference type="Pfam" id="PF13091">
    <property type="entry name" value="PLDc_2"/>
    <property type="match status" value="2"/>
</dbReference>
<evidence type="ECO:0000256" key="1">
    <source>
        <dbReference type="ARBA" id="ARBA00000798"/>
    </source>
</evidence>
<evidence type="ECO:0000256" key="5">
    <source>
        <dbReference type="ARBA" id="ARBA00022963"/>
    </source>
</evidence>
<evidence type="ECO:0000259" key="7">
    <source>
        <dbReference type="PROSITE" id="PS50035"/>
    </source>
</evidence>
<dbReference type="EC" id="3.1.4.4" evidence="3"/>
<comment type="catalytic activity">
    <reaction evidence="1">
        <text>a 1,2-diacyl-sn-glycero-3-phosphocholine + H2O = a 1,2-diacyl-sn-glycero-3-phosphate + choline + H(+)</text>
        <dbReference type="Rhea" id="RHEA:14445"/>
        <dbReference type="ChEBI" id="CHEBI:15354"/>
        <dbReference type="ChEBI" id="CHEBI:15377"/>
        <dbReference type="ChEBI" id="CHEBI:15378"/>
        <dbReference type="ChEBI" id="CHEBI:57643"/>
        <dbReference type="ChEBI" id="CHEBI:58608"/>
        <dbReference type="EC" id="3.1.4.4"/>
    </reaction>
</comment>
<evidence type="ECO:0000256" key="4">
    <source>
        <dbReference type="ARBA" id="ARBA00022801"/>
    </source>
</evidence>
<evidence type="ECO:0000256" key="2">
    <source>
        <dbReference type="ARBA" id="ARBA00008664"/>
    </source>
</evidence>
<sequence length="486" mass="53534">MIYRRFDAACAGLGAALLSCHSADAELVLRDGDAPVRDVVFSPQPIEHSHNARVEQLIGEAERTLDIAMYSFNDAGIRAALAAATGRGVEVRLLYEKASEDRKLTGAALQGSQSGQLESDGVDVRWVNKILHHKFMIVDGPRDDLAAADDAHLVTGSGNWSPGAATIYDENTLFLRGERELVLRMQQEFEHLWQHSRDFVGDPGLASSASTLAITDAMIDDEPGAHVYFTSANFDLRGEDTFVASGRETVGDTLVAAIAGATHSIDIASGHLRLRGVAEALMARAAEPGLQIRVYLDGQEYIAESTHDAQVDALDDCYEEAGTDPAKRRACEDRGFLFGYVVGASGVAVRYKYYAYRWHASYAQQMHHKYMLVDGDELWTGSYNLSDNAEHNTFENMLVFRGPEYAELIARFADNFAEIWDTGRADDRLAALHHDIDDGGPVPLVFPAMALDHAEISDLKQRIRAACPAVDSQHYRRHPELHRTCE</sequence>
<proteinExistence type="inferred from homology"/>
<dbReference type="SMART" id="SM00155">
    <property type="entry name" value="PLDc"/>
    <property type="match status" value="2"/>
</dbReference>
<gene>
    <name evidence="8" type="ORF">O0S08_36465</name>
</gene>
<comment type="similarity">
    <text evidence="2">Belongs to the phospholipase D family.</text>
</comment>
<dbReference type="PANTHER" id="PTHR43856">
    <property type="entry name" value="CARDIOLIPIN HYDROLASE"/>
    <property type="match status" value="1"/>
</dbReference>
<dbReference type="Proteomes" id="UP001164459">
    <property type="component" value="Chromosome"/>
</dbReference>
<dbReference type="SUPFAM" id="SSF56024">
    <property type="entry name" value="Phospholipase D/nuclease"/>
    <property type="match status" value="2"/>
</dbReference>
<evidence type="ECO:0000313" key="8">
    <source>
        <dbReference type="EMBL" id="WAS91708.1"/>
    </source>
</evidence>
<dbReference type="PROSITE" id="PS50035">
    <property type="entry name" value="PLD"/>
    <property type="match status" value="2"/>
</dbReference>
<feature type="domain" description="PLD phosphodiesterase" evidence="7">
    <location>
        <begin position="127"/>
        <end position="164"/>
    </location>
</feature>
<keyword evidence="6" id="KW-0443">Lipid metabolism</keyword>
<evidence type="ECO:0000256" key="3">
    <source>
        <dbReference type="ARBA" id="ARBA00012027"/>
    </source>
</evidence>
<dbReference type="InterPro" id="IPR025202">
    <property type="entry name" value="PLD-like_dom"/>
</dbReference>
<feature type="domain" description="PLD phosphodiesterase" evidence="7">
    <location>
        <begin position="362"/>
        <end position="389"/>
    </location>
</feature>
<accession>A0ABY7GXJ8</accession>
<dbReference type="Gene3D" id="3.30.870.10">
    <property type="entry name" value="Endonuclease Chain A"/>
    <property type="match status" value="2"/>
</dbReference>
<keyword evidence="5" id="KW-0442">Lipid degradation</keyword>
<reference evidence="8" key="1">
    <citation type="submission" date="2022-11" db="EMBL/GenBank/DDBJ databases">
        <title>Minimal conservation of predation-associated metabolite biosynthetic gene clusters underscores biosynthetic potential of Myxococcota including descriptions for ten novel species: Archangium lansinium sp. nov., Myxococcus landrumus sp. nov., Nannocystis bai.</title>
        <authorList>
            <person name="Ahearne A."/>
            <person name="Stevens C."/>
            <person name="Dowd S."/>
        </authorList>
    </citation>
    <scope>NUCLEOTIDE SEQUENCE</scope>
    <source>
        <strain evidence="8">Fl3</strain>
    </source>
</reference>
<protein>
    <recommendedName>
        <fullName evidence="3">phospholipase D</fullName>
        <ecNumber evidence="3">3.1.4.4</ecNumber>
    </recommendedName>
</protein>
<dbReference type="RefSeq" id="WP_269034070.1">
    <property type="nucleotide sequence ID" value="NZ_CP114040.1"/>
</dbReference>
<evidence type="ECO:0000256" key="6">
    <source>
        <dbReference type="ARBA" id="ARBA00023098"/>
    </source>
</evidence>
<dbReference type="PROSITE" id="PS51257">
    <property type="entry name" value="PROKAR_LIPOPROTEIN"/>
    <property type="match status" value="1"/>
</dbReference>
<dbReference type="PANTHER" id="PTHR43856:SF1">
    <property type="entry name" value="MITOCHONDRIAL CARDIOLIPIN HYDROLASE"/>
    <property type="match status" value="1"/>
</dbReference>